<evidence type="ECO:0000256" key="23">
    <source>
        <dbReference type="ARBA" id="ARBA00033406"/>
    </source>
</evidence>
<accession>A0A0B0ENT3</accession>
<comment type="catalytic activity">
    <reaction evidence="1">
        <text>a 1,2-diacyl-sn-glycero-3-phosphate + CTP + H(+) = a CDP-1,2-diacyl-sn-glycerol + diphosphate</text>
        <dbReference type="Rhea" id="RHEA:16229"/>
        <dbReference type="ChEBI" id="CHEBI:15378"/>
        <dbReference type="ChEBI" id="CHEBI:33019"/>
        <dbReference type="ChEBI" id="CHEBI:37563"/>
        <dbReference type="ChEBI" id="CHEBI:58332"/>
        <dbReference type="ChEBI" id="CHEBI:58608"/>
        <dbReference type="EC" id="2.7.7.41"/>
    </reaction>
</comment>
<keyword evidence="9" id="KW-0444">Lipid biosynthesis</keyword>
<feature type="transmembrane region" description="Helical" evidence="24">
    <location>
        <begin position="143"/>
        <end position="164"/>
    </location>
</feature>
<reference evidence="25 26" key="1">
    <citation type="submission" date="2014-10" db="EMBL/GenBank/DDBJ databases">
        <title>Draft genome of anammox bacterium scalindua brodae, obtained using differential coverage binning of sequence data from two enrichment reactors.</title>
        <authorList>
            <person name="Speth D.R."/>
            <person name="Russ L."/>
            <person name="Kartal B."/>
            <person name="Op den Camp H.J."/>
            <person name="Dutilh B.E."/>
            <person name="Jetten M.S."/>
        </authorList>
    </citation>
    <scope>NUCLEOTIDE SEQUENCE [LARGE SCALE GENOMIC DNA]</scope>
    <source>
        <strain evidence="25">RU1</strain>
    </source>
</reference>
<feature type="transmembrane region" description="Helical" evidence="24">
    <location>
        <begin position="250"/>
        <end position="274"/>
    </location>
</feature>
<evidence type="ECO:0000256" key="5">
    <source>
        <dbReference type="ARBA" id="ARBA00010185"/>
    </source>
</evidence>
<evidence type="ECO:0000256" key="14">
    <source>
        <dbReference type="ARBA" id="ARBA00023098"/>
    </source>
</evidence>
<organism evidence="25 26">
    <name type="scientific">Candidatus Scalindua brodae</name>
    <dbReference type="NCBI Taxonomy" id="237368"/>
    <lineage>
        <taxon>Bacteria</taxon>
        <taxon>Pseudomonadati</taxon>
        <taxon>Planctomycetota</taxon>
        <taxon>Candidatus Brocadiia</taxon>
        <taxon>Candidatus Brocadiales</taxon>
        <taxon>Candidatus Scalinduaceae</taxon>
        <taxon>Candidatus Scalindua</taxon>
    </lineage>
</organism>
<feature type="transmembrane region" description="Helical" evidence="24">
    <location>
        <begin position="7"/>
        <end position="26"/>
    </location>
</feature>
<protein>
    <recommendedName>
        <fullName evidence="7">Phosphatidate cytidylyltransferase</fullName>
        <ecNumber evidence="6">2.7.7.41</ecNumber>
    </recommendedName>
    <alternativeName>
        <fullName evidence="20">CDP-DAG synthase</fullName>
    </alternativeName>
    <alternativeName>
        <fullName evidence="22">CDP-DG synthase</fullName>
    </alternativeName>
    <alternativeName>
        <fullName evidence="18">CDP-diacylglycerol synthase</fullName>
    </alternativeName>
    <alternativeName>
        <fullName evidence="21">CDP-diglyceride pyrophosphorylase</fullName>
    </alternativeName>
    <alternativeName>
        <fullName evidence="23">CDP-diglyceride synthase</fullName>
    </alternativeName>
    <alternativeName>
        <fullName evidence="19">CTP:phosphatidate cytidylyltransferase</fullName>
    </alternativeName>
</protein>
<comment type="pathway">
    <text evidence="3">Phospholipid metabolism; CDP-diacylglycerol biosynthesis; CDP-diacylglycerol from sn-glycerol 3-phosphate: step 3/3.</text>
</comment>
<evidence type="ECO:0000313" key="26">
    <source>
        <dbReference type="Proteomes" id="UP000030652"/>
    </source>
</evidence>
<comment type="subcellular location">
    <subcellularLocation>
        <location evidence="2">Cell membrane</location>
        <topology evidence="2">Multi-pass membrane protein</topology>
    </subcellularLocation>
</comment>
<keyword evidence="13 24" id="KW-1133">Transmembrane helix</keyword>
<dbReference type="PANTHER" id="PTHR46382:SF1">
    <property type="entry name" value="PHOSPHATIDATE CYTIDYLYLTRANSFERASE"/>
    <property type="match status" value="1"/>
</dbReference>
<evidence type="ECO:0000256" key="13">
    <source>
        <dbReference type="ARBA" id="ARBA00022989"/>
    </source>
</evidence>
<dbReference type="GO" id="GO:0016024">
    <property type="term" value="P:CDP-diacylglycerol biosynthetic process"/>
    <property type="evidence" value="ECO:0007669"/>
    <property type="project" value="TreeGrafter"/>
</dbReference>
<feature type="transmembrane region" description="Helical" evidence="24">
    <location>
        <begin position="117"/>
        <end position="137"/>
    </location>
</feature>
<evidence type="ECO:0000256" key="21">
    <source>
        <dbReference type="ARBA" id="ARBA00032396"/>
    </source>
</evidence>
<evidence type="ECO:0000256" key="4">
    <source>
        <dbReference type="ARBA" id="ARBA00005189"/>
    </source>
</evidence>
<evidence type="ECO:0000256" key="18">
    <source>
        <dbReference type="ARBA" id="ARBA00029893"/>
    </source>
</evidence>
<evidence type="ECO:0000256" key="22">
    <source>
        <dbReference type="ARBA" id="ARBA00032743"/>
    </source>
</evidence>
<evidence type="ECO:0000256" key="1">
    <source>
        <dbReference type="ARBA" id="ARBA00001698"/>
    </source>
</evidence>
<dbReference type="Pfam" id="PF01148">
    <property type="entry name" value="CTP_transf_1"/>
    <property type="match status" value="1"/>
</dbReference>
<evidence type="ECO:0000256" key="2">
    <source>
        <dbReference type="ARBA" id="ARBA00004651"/>
    </source>
</evidence>
<keyword evidence="10 25" id="KW-0808">Transferase</keyword>
<proteinExistence type="inferred from homology"/>
<keyword evidence="16" id="KW-0594">Phospholipid biosynthesis</keyword>
<keyword evidence="11 24" id="KW-0812">Transmembrane</keyword>
<feature type="transmembrane region" description="Helical" evidence="24">
    <location>
        <begin position="87"/>
        <end position="105"/>
    </location>
</feature>
<keyword evidence="8" id="KW-1003">Cell membrane</keyword>
<evidence type="ECO:0000256" key="19">
    <source>
        <dbReference type="ARBA" id="ARBA00031825"/>
    </source>
</evidence>
<dbReference type="Proteomes" id="UP000030652">
    <property type="component" value="Unassembled WGS sequence"/>
</dbReference>
<evidence type="ECO:0000256" key="24">
    <source>
        <dbReference type="SAM" id="Phobius"/>
    </source>
</evidence>
<feature type="transmembrane region" description="Helical" evidence="24">
    <location>
        <begin position="185"/>
        <end position="202"/>
    </location>
</feature>
<evidence type="ECO:0000256" key="6">
    <source>
        <dbReference type="ARBA" id="ARBA00012487"/>
    </source>
</evidence>
<name>A0A0B0ENT3_9BACT</name>
<evidence type="ECO:0000256" key="11">
    <source>
        <dbReference type="ARBA" id="ARBA00022692"/>
    </source>
</evidence>
<evidence type="ECO:0000256" key="15">
    <source>
        <dbReference type="ARBA" id="ARBA00023136"/>
    </source>
</evidence>
<dbReference type="GO" id="GO:0005886">
    <property type="term" value="C:plasma membrane"/>
    <property type="evidence" value="ECO:0007669"/>
    <property type="project" value="UniProtKB-SubCell"/>
</dbReference>
<keyword evidence="12 25" id="KW-0548">Nucleotidyltransferase</keyword>
<comment type="similarity">
    <text evidence="5">Belongs to the CDS family.</text>
</comment>
<comment type="pathway">
    <text evidence="4">Lipid metabolism.</text>
</comment>
<evidence type="ECO:0000313" key="25">
    <source>
        <dbReference type="EMBL" id="KHE92285.1"/>
    </source>
</evidence>
<feature type="transmembrane region" description="Helical" evidence="24">
    <location>
        <begin position="32"/>
        <end position="51"/>
    </location>
</feature>
<evidence type="ECO:0000256" key="16">
    <source>
        <dbReference type="ARBA" id="ARBA00023209"/>
    </source>
</evidence>
<evidence type="ECO:0000256" key="17">
    <source>
        <dbReference type="ARBA" id="ARBA00023264"/>
    </source>
</evidence>
<keyword evidence="17" id="KW-1208">Phospholipid metabolism</keyword>
<evidence type="ECO:0000256" key="20">
    <source>
        <dbReference type="ARBA" id="ARBA00032253"/>
    </source>
</evidence>
<evidence type="ECO:0000256" key="9">
    <source>
        <dbReference type="ARBA" id="ARBA00022516"/>
    </source>
</evidence>
<evidence type="ECO:0000256" key="7">
    <source>
        <dbReference type="ARBA" id="ARBA00019373"/>
    </source>
</evidence>
<evidence type="ECO:0000256" key="3">
    <source>
        <dbReference type="ARBA" id="ARBA00005119"/>
    </source>
</evidence>
<comment type="caution">
    <text evidence="25">The sequence shown here is derived from an EMBL/GenBank/DDBJ whole genome shotgun (WGS) entry which is preliminary data.</text>
</comment>
<evidence type="ECO:0000256" key="10">
    <source>
        <dbReference type="ARBA" id="ARBA00022679"/>
    </source>
</evidence>
<keyword evidence="15 24" id="KW-0472">Membrane</keyword>
<gene>
    <name evidence="25" type="ORF">SCABRO_01969</name>
</gene>
<dbReference type="eggNOG" id="COG0575">
    <property type="taxonomic scope" value="Bacteria"/>
</dbReference>
<keyword evidence="14" id="KW-0443">Lipid metabolism</keyword>
<dbReference type="GO" id="GO:0004605">
    <property type="term" value="F:phosphatidate cytidylyltransferase activity"/>
    <property type="evidence" value="ECO:0007669"/>
    <property type="project" value="UniProtKB-EC"/>
</dbReference>
<feature type="transmembrane region" description="Helical" evidence="24">
    <location>
        <begin position="208"/>
        <end position="230"/>
    </location>
</feature>
<feature type="transmembrane region" description="Helical" evidence="24">
    <location>
        <begin position="63"/>
        <end position="81"/>
    </location>
</feature>
<dbReference type="EC" id="2.7.7.41" evidence="6"/>
<evidence type="ECO:0000256" key="8">
    <source>
        <dbReference type="ARBA" id="ARBA00022475"/>
    </source>
</evidence>
<dbReference type="AlphaFoldDB" id="A0A0B0ENT3"/>
<evidence type="ECO:0000256" key="12">
    <source>
        <dbReference type="ARBA" id="ARBA00022695"/>
    </source>
</evidence>
<dbReference type="EMBL" id="JRYO01000139">
    <property type="protein sequence ID" value="KHE92285.1"/>
    <property type="molecule type" value="Genomic_DNA"/>
</dbReference>
<dbReference type="PANTHER" id="PTHR46382">
    <property type="entry name" value="PHOSPHATIDATE CYTIDYLYLTRANSFERASE"/>
    <property type="match status" value="1"/>
</dbReference>
<sequence>MSVLKTRIILGTAMLLAFCGIIYIDYAFNSDIGIGILGILAAGICLFEFYNIVEKKDFAPFKVSGIIGGIIVFSGLWISAYEEGLKPIYSSILFPIVFWLFFVQALKRGIDDTIKNVSVTVFGIIYICFFLSLIMPIRHMPNGLNLILIVLLLTKGGDIGGYLFGRKFGRHKLSTFSPNKTIEGAAFALFCSLMIAVGLNALPGMKVMSFYLIVPFGLLVGASGIIGDLIESIIKRDMAVKDSSSAIPAFGGLLDILDSLLISIPAAYFFLIIIKY</sequence>